<dbReference type="RefSeq" id="XP_061504728.1">
    <property type="nucleotide sequence ID" value="XM_061648744.1"/>
</dbReference>
<dbReference type="PANTHER" id="PTHR28474:SF1">
    <property type="entry name" value="TRANSMEMBRANE PROTEIN 72"/>
    <property type="match status" value="1"/>
</dbReference>
<dbReference type="RefSeq" id="XP_061504729.1">
    <property type="nucleotide sequence ID" value="XM_061648745.1"/>
</dbReference>
<organism evidence="3 4">
    <name type="scientific">Anopheles gambiae</name>
    <name type="common">African malaria mosquito</name>
    <dbReference type="NCBI Taxonomy" id="7165"/>
    <lineage>
        <taxon>Eukaryota</taxon>
        <taxon>Metazoa</taxon>
        <taxon>Ecdysozoa</taxon>
        <taxon>Arthropoda</taxon>
        <taxon>Hexapoda</taxon>
        <taxon>Insecta</taxon>
        <taxon>Pterygota</taxon>
        <taxon>Neoptera</taxon>
        <taxon>Endopterygota</taxon>
        <taxon>Diptera</taxon>
        <taxon>Nematocera</taxon>
        <taxon>Culicoidea</taxon>
        <taxon>Culicidae</taxon>
        <taxon>Anophelinae</taxon>
        <taxon>Anopheles</taxon>
    </lineage>
</organism>
<name>A0A1S4GUM3_ANOGA</name>
<dbReference type="VEuPathDB" id="VectorBase:AGAMI1_000948"/>
<dbReference type="KEGG" id="aga:5666967"/>
<feature type="compositionally biased region" description="Acidic residues" evidence="1">
    <location>
        <begin position="191"/>
        <end position="200"/>
    </location>
</feature>
<keyword evidence="4" id="KW-1185">Reference proteome</keyword>
<dbReference type="EMBL" id="AAAB01008807">
    <property type="status" value="NOT_ANNOTATED_CDS"/>
    <property type="molecule type" value="Genomic_DNA"/>
</dbReference>
<proteinExistence type="predicted"/>
<reference evidence="3 4" key="1">
    <citation type="journal article" date="2002" name="Science">
        <title>The genome sequence of the malaria mosquito Anopheles gambiae.</title>
        <authorList>
            <person name="Holt R.A."/>
            <person name="Subramanian G.M."/>
            <person name="Halpern A."/>
            <person name="Sutton G.G."/>
            <person name="Charlab R."/>
            <person name="Nusskern D.R."/>
            <person name="Wincker P."/>
            <person name="Clark A.G."/>
            <person name="Ribeiro J.M."/>
            <person name="Wides R."/>
            <person name="Salzberg S.L."/>
            <person name="Loftus B."/>
            <person name="Yandell M."/>
            <person name="Majoros W.H."/>
            <person name="Rusch D.B."/>
            <person name="Lai Z."/>
            <person name="Kraft C.L."/>
            <person name="Abril J.F."/>
            <person name="Anthouard V."/>
            <person name="Arensburger P."/>
            <person name="Atkinson P.W."/>
            <person name="Baden H."/>
            <person name="de Berardinis V."/>
            <person name="Baldwin D."/>
            <person name="Benes V."/>
            <person name="Biedler J."/>
            <person name="Blass C."/>
            <person name="Bolanos R."/>
            <person name="Boscus D."/>
            <person name="Barnstead M."/>
            <person name="Cai S."/>
            <person name="Center A."/>
            <person name="Chaturverdi K."/>
            <person name="Christophides G.K."/>
            <person name="Chrystal M.A."/>
            <person name="Clamp M."/>
            <person name="Cravchik A."/>
            <person name="Curwen V."/>
            <person name="Dana A."/>
            <person name="Delcher A."/>
            <person name="Dew I."/>
            <person name="Evans C.A."/>
            <person name="Flanigan M."/>
            <person name="Grundschober-Freimoser A."/>
            <person name="Friedli L."/>
            <person name="Gu Z."/>
            <person name="Guan P."/>
            <person name="Guigo R."/>
            <person name="Hillenmeyer M.E."/>
            <person name="Hladun S.L."/>
            <person name="Hogan J.R."/>
            <person name="Hong Y.S."/>
            <person name="Hoover J."/>
            <person name="Jaillon O."/>
            <person name="Ke Z."/>
            <person name="Kodira C."/>
            <person name="Kokoza E."/>
            <person name="Koutsos A."/>
            <person name="Letunic I."/>
            <person name="Levitsky A."/>
            <person name="Liang Y."/>
            <person name="Lin J.J."/>
            <person name="Lobo N.F."/>
            <person name="Lopez J.R."/>
            <person name="Malek J.A."/>
            <person name="McIntosh T.C."/>
            <person name="Meister S."/>
            <person name="Miller J."/>
            <person name="Mobarry C."/>
            <person name="Mongin E."/>
            <person name="Murphy S.D."/>
            <person name="O'Brochta D.A."/>
            <person name="Pfannkoch C."/>
            <person name="Qi R."/>
            <person name="Regier M.A."/>
            <person name="Remington K."/>
            <person name="Shao H."/>
            <person name="Sharakhova M.V."/>
            <person name="Sitter C.D."/>
            <person name="Shetty J."/>
            <person name="Smith T.J."/>
            <person name="Strong R."/>
            <person name="Sun J."/>
            <person name="Thomasova D."/>
            <person name="Ton L.Q."/>
            <person name="Topalis P."/>
            <person name="Tu Z."/>
            <person name="Unger M.F."/>
            <person name="Walenz B."/>
            <person name="Wang A."/>
            <person name="Wang J."/>
            <person name="Wang M."/>
            <person name="Wang X."/>
            <person name="Woodford K.J."/>
            <person name="Wortman J.R."/>
            <person name="Wu M."/>
            <person name="Yao A."/>
            <person name="Zdobnov E.M."/>
            <person name="Zhang H."/>
            <person name="Zhao Q."/>
            <person name="Zhao S."/>
            <person name="Zhu S.C."/>
            <person name="Zhimulev I."/>
            <person name="Coluzzi M."/>
            <person name="della Torre A."/>
            <person name="Roth C.W."/>
            <person name="Louis C."/>
            <person name="Kalush F."/>
            <person name="Mural R.J."/>
            <person name="Myers E.W."/>
            <person name="Adams M.D."/>
            <person name="Smith H.O."/>
            <person name="Broder S."/>
            <person name="Gardner M.J."/>
            <person name="Fraser C.M."/>
            <person name="Birney E."/>
            <person name="Bork P."/>
            <person name="Brey P.T."/>
            <person name="Venter J.C."/>
            <person name="Weissenbach J."/>
            <person name="Kafatos F.C."/>
            <person name="Collins F.H."/>
            <person name="Hoffman S.L."/>
        </authorList>
    </citation>
    <scope>NUCLEOTIDE SEQUENCE [LARGE SCALE GENOMIC DNA]</scope>
    <source>
        <strain evidence="3 4">PEST</strain>
    </source>
</reference>
<dbReference type="InParanoid" id="A0A1S4GUM3"/>
<dbReference type="EnsemblMetazoa" id="AGAP006999-RA">
    <property type="protein sequence ID" value="AGAP006999-PA"/>
    <property type="gene ID" value="AGAP006999"/>
</dbReference>
<sequence length="208" mass="22959">MDGRNRRRQFGGPCHCLRPLIRLWGVVTAIVVSGVGIDIMVHGYTAGVYIIVASVVIFLLEIKWLFTLFIVLCTNNDYSSGCYRCWSVCRYCGGWHLTFPYVALGIALIVWPHRLWLSHVAGGLLIGLAMLRLLTVCKFRPHGKDDELLNHCDEHADKYDNLSDVLVDNSMPEPGHSLEGTNGSSQGAHDDGDDDDDDDVAINGDGGM</sequence>
<feature type="transmembrane region" description="Helical" evidence="2">
    <location>
        <begin position="116"/>
        <end position="134"/>
    </location>
</feature>
<dbReference type="InterPro" id="IPR032055">
    <property type="entry name" value="TMEM72"/>
</dbReference>
<feature type="region of interest" description="Disordered" evidence="1">
    <location>
        <begin position="169"/>
        <end position="208"/>
    </location>
</feature>
<reference evidence="3 4" key="2">
    <citation type="journal article" date="2004" name="Trends Parasitol.">
        <title>The Anopheles gambiae genome: an update.</title>
        <authorList>
            <person name="Mongin E."/>
            <person name="Louis C."/>
            <person name="Holt R.A."/>
            <person name="Birney E."/>
            <person name="Collins F.H."/>
        </authorList>
    </citation>
    <scope>NUCLEOTIDE SEQUENCE [LARGE SCALE GENOMIC DNA]</scope>
    <source>
        <strain evidence="3 4">PEST</strain>
    </source>
</reference>
<reference evidence="3" key="3">
    <citation type="submission" date="2020-05" db="UniProtKB">
        <authorList>
            <consortium name="EnsemblMetazoa"/>
        </authorList>
    </citation>
    <scope>IDENTIFICATION</scope>
    <source>
        <strain evidence="3">PEST</strain>
    </source>
</reference>
<dbReference type="Pfam" id="PF16054">
    <property type="entry name" value="TMEM72"/>
    <property type="match status" value="1"/>
</dbReference>
<accession>A0A1S4GUM3</accession>
<feature type="transmembrane region" description="Helical" evidence="2">
    <location>
        <begin position="93"/>
        <end position="110"/>
    </location>
</feature>
<dbReference type="RefSeq" id="XP_061504727.1">
    <property type="nucleotide sequence ID" value="XM_061648743.1"/>
</dbReference>
<evidence type="ECO:0000313" key="4">
    <source>
        <dbReference type="Proteomes" id="UP000007062"/>
    </source>
</evidence>
<evidence type="ECO:0000313" key="3">
    <source>
        <dbReference type="EnsemblMetazoa" id="AGAP006999-PA"/>
    </source>
</evidence>
<keyword evidence="2" id="KW-0812">Transmembrane</keyword>
<dbReference type="AlphaFoldDB" id="A0A1S4GUM3"/>
<dbReference type="RefSeq" id="XP_061504726.1">
    <property type="nucleotide sequence ID" value="XM_061648742.1"/>
</dbReference>
<dbReference type="VEuPathDB" id="VectorBase:AGAP006999"/>
<dbReference type="Proteomes" id="UP000007062">
    <property type="component" value="Chromosome 2L"/>
</dbReference>
<feature type="transmembrane region" description="Helical" evidence="2">
    <location>
        <begin position="21"/>
        <end position="41"/>
    </location>
</feature>
<feature type="transmembrane region" description="Helical" evidence="2">
    <location>
        <begin position="47"/>
        <end position="72"/>
    </location>
</feature>
<dbReference type="GeneID" id="5666967"/>
<evidence type="ECO:0000256" key="1">
    <source>
        <dbReference type="SAM" id="MobiDB-lite"/>
    </source>
</evidence>
<evidence type="ECO:0000256" key="2">
    <source>
        <dbReference type="SAM" id="Phobius"/>
    </source>
</evidence>
<keyword evidence="2" id="KW-1133">Transmembrane helix</keyword>
<protein>
    <submittedName>
        <fullName evidence="3">Uncharacterized protein</fullName>
    </submittedName>
</protein>
<keyword evidence="2" id="KW-0472">Membrane</keyword>
<dbReference type="PANTHER" id="PTHR28474">
    <property type="entry name" value="TRANSMEMBRANE PROTEIN 72"/>
    <property type="match status" value="1"/>
</dbReference>